<dbReference type="SUPFAM" id="SSF88723">
    <property type="entry name" value="PIN domain-like"/>
    <property type="match status" value="1"/>
</dbReference>
<dbReference type="InterPro" id="IPR036279">
    <property type="entry name" value="5-3_exonuclease_C_sf"/>
</dbReference>
<dbReference type="Pfam" id="PF18380">
    <property type="entry name" value="GEN1_C"/>
    <property type="match status" value="1"/>
</dbReference>
<organism evidence="6 7">
    <name type="scientific">Candolleomyces eurysporus</name>
    <dbReference type="NCBI Taxonomy" id="2828524"/>
    <lineage>
        <taxon>Eukaryota</taxon>
        <taxon>Fungi</taxon>
        <taxon>Dikarya</taxon>
        <taxon>Basidiomycota</taxon>
        <taxon>Agaricomycotina</taxon>
        <taxon>Agaricomycetes</taxon>
        <taxon>Agaricomycetidae</taxon>
        <taxon>Agaricales</taxon>
        <taxon>Agaricineae</taxon>
        <taxon>Psathyrellaceae</taxon>
        <taxon>Candolleomyces</taxon>
    </lineage>
</organism>
<evidence type="ECO:0000256" key="1">
    <source>
        <dbReference type="ARBA" id="ARBA00022722"/>
    </source>
</evidence>
<feature type="region of interest" description="Disordered" evidence="3">
    <location>
        <begin position="647"/>
        <end position="726"/>
    </location>
</feature>
<feature type="compositionally biased region" description="Acidic residues" evidence="3">
    <location>
        <begin position="955"/>
        <end position="965"/>
    </location>
</feature>
<feature type="region of interest" description="Disordered" evidence="3">
    <location>
        <begin position="371"/>
        <end position="402"/>
    </location>
</feature>
<proteinExistence type="predicted"/>
<evidence type="ECO:0000313" key="7">
    <source>
        <dbReference type="Proteomes" id="UP001140091"/>
    </source>
</evidence>
<evidence type="ECO:0000256" key="3">
    <source>
        <dbReference type="SAM" id="MobiDB-lite"/>
    </source>
</evidence>
<keyword evidence="1" id="KW-0540">Nuclease</keyword>
<dbReference type="EMBL" id="JANBPK010000857">
    <property type="protein sequence ID" value="KAJ2929825.1"/>
    <property type="molecule type" value="Genomic_DNA"/>
</dbReference>
<evidence type="ECO:0000313" key="6">
    <source>
        <dbReference type="EMBL" id="KAJ2929825.1"/>
    </source>
</evidence>
<feature type="compositionally biased region" description="Polar residues" evidence="3">
    <location>
        <begin position="1002"/>
        <end position="1012"/>
    </location>
</feature>
<gene>
    <name evidence="6" type="ORF">H1R20_g7278</name>
</gene>
<dbReference type="InterPro" id="IPR041177">
    <property type="entry name" value="GEN1_C"/>
</dbReference>
<feature type="compositionally biased region" description="Polar residues" evidence="3">
    <location>
        <begin position="376"/>
        <end position="390"/>
    </location>
</feature>
<dbReference type="PANTHER" id="PTHR11081:SF75">
    <property type="entry name" value="ENDONUCLEASE, PUTATIVE (AFU_ORTHOLOGUE AFUA_3G13260)-RELATED"/>
    <property type="match status" value="1"/>
</dbReference>
<feature type="compositionally biased region" description="Low complexity" evidence="3">
    <location>
        <begin position="587"/>
        <end position="605"/>
    </location>
</feature>
<comment type="caution">
    <text evidence="6">The sequence shown here is derived from an EMBL/GenBank/DDBJ whole genome shotgun (WGS) entry which is preliminary data.</text>
</comment>
<evidence type="ECO:0000259" key="4">
    <source>
        <dbReference type="SMART" id="SM00484"/>
    </source>
</evidence>
<dbReference type="InterPro" id="IPR029060">
    <property type="entry name" value="PIN-like_dom_sf"/>
</dbReference>
<feature type="region of interest" description="Disordered" evidence="3">
    <location>
        <begin position="954"/>
        <end position="1012"/>
    </location>
</feature>
<dbReference type="SMART" id="SM00485">
    <property type="entry name" value="XPGN"/>
    <property type="match status" value="1"/>
</dbReference>
<feature type="compositionally biased region" description="Basic residues" evidence="3">
    <location>
        <begin position="527"/>
        <end position="541"/>
    </location>
</feature>
<dbReference type="PANTHER" id="PTHR11081">
    <property type="entry name" value="FLAP ENDONUCLEASE FAMILY MEMBER"/>
    <property type="match status" value="1"/>
</dbReference>
<dbReference type="CDD" id="cd09906">
    <property type="entry name" value="H3TH_YEN1"/>
    <property type="match status" value="1"/>
</dbReference>
<feature type="compositionally biased region" description="Low complexity" evidence="3">
    <location>
        <begin position="828"/>
        <end position="843"/>
    </location>
</feature>
<dbReference type="SMART" id="SM00484">
    <property type="entry name" value="XPGI"/>
    <property type="match status" value="1"/>
</dbReference>
<feature type="compositionally biased region" description="Low complexity" evidence="3">
    <location>
        <begin position="789"/>
        <end position="817"/>
    </location>
</feature>
<reference evidence="6" key="1">
    <citation type="submission" date="2022-06" db="EMBL/GenBank/DDBJ databases">
        <title>Genome Sequence of Candolleomyces eurysporus.</title>
        <authorList>
            <person name="Buettner E."/>
        </authorList>
    </citation>
    <scope>NUCLEOTIDE SEQUENCE</scope>
    <source>
        <strain evidence="6">VTCC 930004</strain>
    </source>
</reference>
<evidence type="ECO:0000256" key="2">
    <source>
        <dbReference type="ARBA" id="ARBA00022801"/>
    </source>
</evidence>
<feature type="compositionally biased region" description="Acidic residues" evidence="3">
    <location>
        <begin position="759"/>
        <end position="770"/>
    </location>
</feature>
<dbReference type="InterPro" id="IPR006085">
    <property type="entry name" value="XPG_DNA_repair_N"/>
</dbReference>
<dbReference type="Pfam" id="PF00867">
    <property type="entry name" value="XPG_I"/>
    <property type="match status" value="1"/>
</dbReference>
<feature type="region of interest" description="Disordered" evidence="3">
    <location>
        <begin position="464"/>
        <end position="495"/>
    </location>
</feature>
<evidence type="ECO:0000259" key="5">
    <source>
        <dbReference type="SMART" id="SM00485"/>
    </source>
</evidence>
<feature type="compositionally biased region" description="Acidic residues" evidence="3">
    <location>
        <begin position="477"/>
        <end position="487"/>
    </location>
</feature>
<feature type="compositionally biased region" description="Low complexity" evidence="3">
    <location>
        <begin position="875"/>
        <end position="891"/>
    </location>
</feature>
<keyword evidence="2" id="KW-0378">Hydrolase</keyword>
<dbReference type="InterPro" id="IPR006086">
    <property type="entry name" value="XPG-I_dom"/>
</dbReference>
<dbReference type="GO" id="GO:0006281">
    <property type="term" value="P:DNA repair"/>
    <property type="evidence" value="ECO:0007669"/>
    <property type="project" value="UniProtKB-ARBA"/>
</dbReference>
<feature type="compositionally biased region" description="Low complexity" evidence="3">
    <location>
        <begin position="854"/>
        <end position="868"/>
    </location>
</feature>
<dbReference type="PRINTS" id="PR00853">
    <property type="entry name" value="XPGRADSUPER"/>
</dbReference>
<name>A0A9W8MF97_9AGAR</name>
<dbReference type="Gene3D" id="1.10.150.20">
    <property type="entry name" value="5' to 3' exonuclease, C-terminal subdomain"/>
    <property type="match status" value="1"/>
</dbReference>
<feature type="domain" description="XPG-I" evidence="4">
    <location>
        <begin position="113"/>
        <end position="193"/>
    </location>
</feature>
<dbReference type="GO" id="GO:0008821">
    <property type="term" value="F:crossover junction DNA endonuclease activity"/>
    <property type="evidence" value="ECO:0007669"/>
    <property type="project" value="InterPro"/>
</dbReference>
<keyword evidence="7" id="KW-1185">Reference proteome</keyword>
<dbReference type="Gene3D" id="3.40.50.1010">
    <property type="entry name" value="5'-nuclease"/>
    <property type="match status" value="2"/>
</dbReference>
<dbReference type="InterPro" id="IPR037316">
    <property type="entry name" value="Yen1_H3TH"/>
</dbReference>
<feature type="compositionally biased region" description="Low complexity" evidence="3">
    <location>
        <begin position="980"/>
        <end position="997"/>
    </location>
</feature>
<feature type="compositionally biased region" description="Low complexity" evidence="3">
    <location>
        <begin position="647"/>
        <end position="657"/>
    </location>
</feature>
<dbReference type="InterPro" id="IPR006084">
    <property type="entry name" value="XPG/Rad2"/>
</dbReference>
<protein>
    <recommendedName>
        <fullName evidence="8">XPG-I domain-containing protein</fullName>
    </recommendedName>
</protein>
<dbReference type="Proteomes" id="UP001140091">
    <property type="component" value="Unassembled WGS sequence"/>
</dbReference>
<feature type="region of interest" description="Disordered" evidence="3">
    <location>
        <begin position="527"/>
        <end position="620"/>
    </location>
</feature>
<dbReference type="OrthoDB" id="2959108at2759"/>
<sequence>MGVAGLWSELRPVAKTRSLTDLAVNDGFETNPQGVRGYRIGIDASIWFFHMEYGREGENPHLRTLFFRCATLMRAPFLPLFVFDGPKRPDFKRGKRINTSQNVLIPSMKQIIEAFGFEHRTAPGEAEAELAYLNSIGVIDGVLSDDVDNFLFGATTVIRNPSNSLSGNRSNPVLNSAGKDDKNHSWVYKSEDIESQLGLSRGGLILIGLLSGGDYEQGGLQGCGMQKALALAKCGFGNSLYKAATTLSREKLPPFLDNWRHEMRHEISTNSKGLLGRKSPALAKSITSAFPDIDILLSYVNPITSETMGKPYSPGDIRWNKEPDISKLAGICERFFEWGYKEAIIKRFRTVMWHSAVQRILRRAVLDLDQAKRSGGASSQRPPKTPSRSGRGNAEPCGTPSKMITQYFSNMNITSPQRSSDQDEDDEERLIVKIHSTRTHVSTDGLLEYRVEIAPAQLVRLAEHGIQGTRPKPTQEWESEEEGDEDKDQASSNPQDHMRLWMPACMVQLVEPGLVEVFDAEVARKAAKKAGKGQGRGKKKKAADDNDGVVPGSPPKAKPSRARTALARDPEDGDSTSAAPSGRNKKATTAASKSKGKSKAVAVLSSDEESEGELPSPSRLFPLARQEARISSKTIVTESQATDVFSSASGYDGLSSSPRHRVGIKDLTKKKTTTTSTSSTAFATTSAGISSTSQLGVPVPKSNPSSTSTKSGTVSSLINPKRPKASAFVTVATTSATTTITATKLKAKPAPFPLAFLDDKDDDDDDDGEMLDYNALFTSPSPGRKRTVNTTTSNPASASNPTSASTSNSTSTSTSPPRGGRARKTNKLLSDSSDSVGSDSVLTRYRKSPRKSSSHSSPTTPNSDSPRSGSPTPDSGSNSRSRGSNGLIGIGVPVKAKMIGRSVSGSSSASGAGKATYTSSSEPPLKSKSKHTTALPQAIKKSVDLKTLPIYEISSDSDEDDDDDELPARIFSAATKKESSTTSATTTTKTRETATTTRKVRTANSTSTARKQNVQIDFIDLT</sequence>
<evidence type="ECO:0008006" key="8">
    <source>
        <dbReference type="Google" id="ProtNLM"/>
    </source>
</evidence>
<dbReference type="SUPFAM" id="SSF47807">
    <property type="entry name" value="5' to 3' exonuclease, C-terminal subdomain"/>
    <property type="match status" value="1"/>
</dbReference>
<dbReference type="CDD" id="cd09870">
    <property type="entry name" value="PIN_YEN1"/>
    <property type="match status" value="1"/>
</dbReference>
<feature type="non-terminal residue" evidence="6">
    <location>
        <position position="1"/>
    </location>
</feature>
<dbReference type="GO" id="GO:0017108">
    <property type="term" value="F:5'-flap endonuclease activity"/>
    <property type="evidence" value="ECO:0007669"/>
    <property type="project" value="TreeGrafter"/>
</dbReference>
<feature type="compositionally biased region" description="Low complexity" evidence="3">
    <location>
        <begin position="902"/>
        <end position="926"/>
    </location>
</feature>
<feature type="compositionally biased region" description="Low complexity" evidence="3">
    <location>
        <begin position="673"/>
        <end position="716"/>
    </location>
</feature>
<feature type="compositionally biased region" description="Basic residues" evidence="3">
    <location>
        <begin position="844"/>
        <end position="853"/>
    </location>
</feature>
<feature type="region of interest" description="Disordered" evidence="3">
    <location>
        <begin position="751"/>
        <end position="934"/>
    </location>
</feature>
<dbReference type="AlphaFoldDB" id="A0A9W8MF97"/>
<accession>A0A9W8MF97</accession>
<feature type="domain" description="XPG N-terminal" evidence="5">
    <location>
        <begin position="1"/>
        <end position="103"/>
    </location>
</feature>